<comment type="caution">
    <text evidence="1">The sequence shown here is derived from an EMBL/GenBank/DDBJ whole genome shotgun (WGS) entry which is preliminary data.</text>
</comment>
<dbReference type="Proteomes" id="UP000499080">
    <property type="component" value="Unassembled WGS sequence"/>
</dbReference>
<keyword evidence="2" id="KW-1185">Reference proteome</keyword>
<sequence length="92" mass="10503">MKLAKEDSIAASSLWEVKAVATGHWLHLSDSSTLRLVWYRNLMTVMSTRVPFTPCDRGSKSRRSFPDKPRLLGSVSYLPRLVMLLFKQLGCY</sequence>
<name>A0A4Y2NSA4_ARAVE</name>
<accession>A0A4Y2NSA4</accession>
<organism evidence="1 2">
    <name type="scientific">Araneus ventricosus</name>
    <name type="common">Orbweaver spider</name>
    <name type="synonym">Epeira ventricosa</name>
    <dbReference type="NCBI Taxonomy" id="182803"/>
    <lineage>
        <taxon>Eukaryota</taxon>
        <taxon>Metazoa</taxon>
        <taxon>Ecdysozoa</taxon>
        <taxon>Arthropoda</taxon>
        <taxon>Chelicerata</taxon>
        <taxon>Arachnida</taxon>
        <taxon>Araneae</taxon>
        <taxon>Araneomorphae</taxon>
        <taxon>Entelegynae</taxon>
        <taxon>Araneoidea</taxon>
        <taxon>Araneidae</taxon>
        <taxon>Araneus</taxon>
    </lineage>
</organism>
<proteinExistence type="predicted"/>
<reference evidence="1 2" key="1">
    <citation type="journal article" date="2019" name="Sci. Rep.">
        <title>Orb-weaving spider Araneus ventricosus genome elucidates the spidroin gene catalogue.</title>
        <authorList>
            <person name="Kono N."/>
            <person name="Nakamura H."/>
            <person name="Ohtoshi R."/>
            <person name="Moran D.A.P."/>
            <person name="Shinohara A."/>
            <person name="Yoshida Y."/>
            <person name="Fujiwara M."/>
            <person name="Mori M."/>
            <person name="Tomita M."/>
            <person name="Arakawa K."/>
        </authorList>
    </citation>
    <scope>NUCLEOTIDE SEQUENCE [LARGE SCALE GENOMIC DNA]</scope>
</reference>
<gene>
    <name evidence="1" type="ORF">AVEN_85949_1</name>
</gene>
<dbReference type="AlphaFoldDB" id="A0A4Y2NSA4"/>
<protein>
    <submittedName>
        <fullName evidence="1">Uncharacterized protein</fullName>
    </submittedName>
</protein>
<evidence type="ECO:0000313" key="2">
    <source>
        <dbReference type="Proteomes" id="UP000499080"/>
    </source>
</evidence>
<evidence type="ECO:0000313" key="1">
    <source>
        <dbReference type="EMBL" id="GBN42465.1"/>
    </source>
</evidence>
<dbReference type="EMBL" id="BGPR01009817">
    <property type="protein sequence ID" value="GBN42465.1"/>
    <property type="molecule type" value="Genomic_DNA"/>
</dbReference>